<accession>Q6Z1J3</accession>
<evidence type="ECO:0000313" key="1">
    <source>
        <dbReference type="EMBL" id="BAD03210.1"/>
    </source>
</evidence>
<dbReference type="EMBL" id="AP005416">
    <property type="protein sequence ID" value="BAD03579.1"/>
    <property type="molecule type" value="Genomic_DNA"/>
</dbReference>
<reference evidence="3" key="4">
    <citation type="journal article" date="2008" name="Nucleic Acids Res.">
        <title>The rice annotation project database (RAP-DB): 2008 update.</title>
        <authorList>
            <consortium name="The rice annotation project (RAP)"/>
        </authorList>
    </citation>
    <scope>GENOME REANNOTATION</scope>
    <source>
        <strain evidence="3">cv. Nipponbare</strain>
    </source>
</reference>
<reference evidence="2" key="2">
    <citation type="submission" date="2002-06" db="EMBL/GenBank/DDBJ databases">
        <title>Oryza sativa nipponbare(GA3) genomic DNA, chromosome 8, BAC clone:OSJNBb0094P23.</title>
        <authorList>
            <person name="Sasaki T."/>
            <person name="Matsumoto T."/>
            <person name="Katayose Y."/>
        </authorList>
    </citation>
    <scope>NUCLEOTIDE SEQUENCE</scope>
</reference>
<gene>
    <name evidence="2" type="ORF">OSJNBb0094P23.31</name>
    <name evidence="1" type="ORF">P0556A11.2</name>
</gene>
<evidence type="ECO:0000313" key="2">
    <source>
        <dbReference type="EMBL" id="BAD03579.1"/>
    </source>
</evidence>
<organism evidence="2 3">
    <name type="scientific">Oryza sativa subsp. japonica</name>
    <name type="common">Rice</name>
    <dbReference type="NCBI Taxonomy" id="39947"/>
    <lineage>
        <taxon>Eukaryota</taxon>
        <taxon>Viridiplantae</taxon>
        <taxon>Streptophyta</taxon>
        <taxon>Embryophyta</taxon>
        <taxon>Tracheophyta</taxon>
        <taxon>Spermatophyta</taxon>
        <taxon>Magnoliopsida</taxon>
        <taxon>Liliopsida</taxon>
        <taxon>Poales</taxon>
        <taxon>Poaceae</taxon>
        <taxon>BOP clade</taxon>
        <taxon>Oryzoideae</taxon>
        <taxon>Oryzeae</taxon>
        <taxon>Oryzinae</taxon>
        <taxon>Oryza</taxon>
        <taxon>Oryza sativa</taxon>
    </lineage>
</organism>
<dbReference type="Proteomes" id="UP000000763">
    <property type="component" value="Chromosome 8"/>
</dbReference>
<evidence type="ECO:0000313" key="3">
    <source>
        <dbReference type="Proteomes" id="UP000000763"/>
    </source>
</evidence>
<dbReference type="AlphaFoldDB" id="Q6Z1J3"/>
<protein>
    <submittedName>
        <fullName evidence="2">Uncharacterized protein</fullName>
    </submittedName>
</protein>
<dbReference type="EMBL" id="AP004589">
    <property type="protein sequence ID" value="BAD03210.1"/>
    <property type="molecule type" value="Genomic_DNA"/>
</dbReference>
<proteinExistence type="predicted"/>
<reference evidence="3" key="3">
    <citation type="journal article" date="2005" name="Nature">
        <title>The map-based sequence of the rice genome.</title>
        <authorList>
            <consortium name="International rice genome sequencing project (IRGSP)"/>
            <person name="Matsumoto T."/>
            <person name="Wu J."/>
            <person name="Kanamori H."/>
            <person name="Katayose Y."/>
            <person name="Fujisawa M."/>
            <person name="Namiki N."/>
            <person name="Mizuno H."/>
            <person name="Yamamoto K."/>
            <person name="Antonio B.A."/>
            <person name="Baba T."/>
            <person name="Sakata K."/>
            <person name="Nagamura Y."/>
            <person name="Aoki H."/>
            <person name="Arikawa K."/>
            <person name="Arita K."/>
            <person name="Bito T."/>
            <person name="Chiden Y."/>
            <person name="Fujitsuka N."/>
            <person name="Fukunaka R."/>
            <person name="Hamada M."/>
            <person name="Harada C."/>
            <person name="Hayashi A."/>
            <person name="Hijishita S."/>
            <person name="Honda M."/>
            <person name="Hosokawa S."/>
            <person name="Ichikawa Y."/>
            <person name="Idonuma A."/>
            <person name="Iijima M."/>
            <person name="Ikeda M."/>
            <person name="Ikeno M."/>
            <person name="Ito K."/>
            <person name="Ito S."/>
            <person name="Ito T."/>
            <person name="Ito Y."/>
            <person name="Ito Y."/>
            <person name="Iwabuchi A."/>
            <person name="Kamiya K."/>
            <person name="Karasawa W."/>
            <person name="Kurita K."/>
            <person name="Katagiri S."/>
            <person name="Kikuta A."/>
            <person name="Kobayashi H."/>
            <person name="Kobayashi N."/>
            <person name="Machita K."/>
            <person name="Maehara T."/>
            <person name="Masukawa M."/>
            <person name="Mizubayashi T."/>
            <person name="Mukai Y."/>
            <person name="Nagasaki H."/>
            <person name="Nagata Y."/>
            <person name="Naito S."/>
            <person name="Nakashima M."/>
            <person name="Nakama Y."/>
            <person name="Nakamichi Y."/>
            <person name="Nakamura M."/>
            <person name="Meguro A."/>
            <person name="Negishi M."/>
            <person name="Ohta I."/>
            <person name="Ohta T."/>
            <person name="Okamoto M."/>
            <person name="Ono N."/>
            <person name="Saji S."/>
            <person name="Sakaguchi M."/>
            <person name="Sakai K."/>
            <person name="Shibata M."/>
            <person name="Shimokawa T."/>
            <person name="Song J."/>
            <person name="Takazaki Y."/>
            <person name="Terasawa K."/>
            <person name="Tsugane M."/>
            <person name="Tsuji K."/>
            <person name="Ueda S."/>
            <person name="Waki K."/>
            <person name="Yamagata H."/>
            <person name="Yamamoto M."/>
            <person name="Yamamoto S."/>
            <person name="Yamane H."/>
            <person name="Yoshiki S."/>
            <person name="Yoshihara R."/>
            <person name="Yukawa K."/>
            <person name="Zhong H."/>
            <person name="Yano M."/>
            <person name="Yuan Q."/>
            <person name="Ouyang S."/>
            <person name="Liu J."/>
            <person name="Jones K.M."/>
            <person name="Gansberger K."/>
            <person name="Moffat K."/>
            <person name="Hill J."/>
            <person name="Bera J."/>
            <person name="Fadrosh D."/>
            <person name="Jin S."/>
            <person name="Johri S."/>
            <person name="Kim M."/>
            <person name="Overton L."/>
            <person name="Reardon M."/>
            <person name="Tsitrin T."/>
            <person name="Vuong H."/>
            <person name="Weaver B."/>
            <person name="Ciecko A."/>
            <person name="Tallon L."/>
            <person name="Jackson J."/>
            <person name="Pai G."/>
            <person name="Aken S.V."/>
            <person name="Utterback T."/>
            <person name="Reidmuller S."/>
            <person name="Feldblyum T."/>
            <person name="Hsiao J."/>
            <person name="Zismann V."/>
            <person name="Iobst S."/>
            <person name="de Vazeille A.R."/>
            <person name="Buell C.R."/>
            <person name="Ying K."/>
            <person name="Li Y."/>
            <person name="Lu T."/>
            <person name="Huang Y."/>
            <person name="Zhao Q."/>
            <person name="Feng Q."/>
            <person name="Zhang L."/>
            <person name="Zhu J."/>
            <person name="Weng Q."/>
            <person name="Mu J."/>
            <person name="Lu Y."/>
            <person name="Fan D."/>
            <person name="Liu Y."/>
            <person name="Guan J."/>
            <person name="Zhang Y."/>
            <person name="Yu S."/>
            <person name="Liu X."/>
            <person name="Zhang Y."/>
            <person name="Hong G."/>
            <person name="Han B."/>
            <person name="Choisne N."/>
            <person name="Demange N."/>
            <person name="Orjeda G."/>
            <person name="Samain S."/>
            <person name="Cattolico L."/>
            <person name="Pelletier E."/>
            <person name="Couloux A."/>
            <person name="Segurens B."/>
            <person name="Wincker P."/>
            <person name="D'Hont A."/>
            <person name="Scarpelli C."/>
            <person name="Weissenbach J."/>
            <person name="Salanoubat M."/>
            <person name="Quetier F."/>
            <person name="Yu Y."/>
            <person name="Kim H.R."/>
            <person name="Rambo T."/>
            <person name="Currie J."/>
            <person name="Collura K."/>
            <person name="Luo M."/>
            <person name="Yang T."/>
            <person name="Ammiraju J.S.S."/>
            <person name="Engler F."/>
            <person name="Soderlund C."/>
            <person name="Wing R.A."/>
            <person name="Palmer L.E."/>
            <person name="de la Bastide M."/>
            <person name="Spiegel L."/>
            <person name="Nascimento L."/>
            <person name="Zutavern T."/>
            <person name="O'Shaughnessy A."/>
            <person name="Dike S."/>
            <person name="Dedhia N."/>
            <person name="Preston R."/>
            <person name="Balija V."/>
            <person name="McCombie W.R."/>
            <person name="Chow T."/>
            <person name="Chen H."/>
            <person name="Chung M."/>
            <person name="Chen C."/>
            <person name="Shaw J."/>
            <person name="Wu H."/>
            <person name="Hsiao K."/>
            <person name="Chao Y."/>
            <person name="Chu M."/>
            <person name="Cheng C."/>
            <person name="Hour A."/>
            <person name="Lee P."/>
            <person name="Lin S."/>
            <person name="Lin Y."/>
            <person name="Liou J."/>
            <person name="Liu S."/>
            <person name="Hsing Y."/>
            <person name="Raghuvanshi S."/>
            <person name="Mohanty A."/>
            <person name="Bharti A.K."/>
            <person name="Gaur A."/>
            <person name="Gupta V."/>
            <person name="Kumar D."/>
            <person name="Ravi V."/>
            <person name="Vij S."/>
            <person name="Kapur A."/>
            <person name="Khurana P."/>
            <person name="Khurana P."/>
            <person name="Khurana J.P."/>
            <person name="Tyagi A.K."/>
            <person name="Gaikwad K."/>
            <person name="Singh A."/>
            <person name="Dalal V."/>
            <person name="Srivastava S."/>
            <person name="Dixit A."/>
            <person name="Pal A.K."/>
            <person name="Ghazi I.A."/>
            <person name="Yadav M."/>
            <person name="Pandit A."/>
            <person name="Bhargava A."/>
            <person name="Sureshbabu K."/>
            <person name="Batra K."/>
            <person name="Sharma T.R."/>
            <person name="Mohapatra T."/>
            <person name="Singh N.K."/>
            <person name="Messing J."/>
            <person name="Nelson A.B."/>
            <person name="Fuks G."/>
            <person name="Kavchok S."/>
            <person name="Keizer G."/>
            <person name="Linton E."/>
            <person name="Llaca V."/>
            <person name="Song R."/>
            <person name="Tanyolac B."/>
            <person name="Young S."/>
            <person name="Ho-Il K."/>
            <person name="Hahn J.H."/>
            <person name="Sangsakoo G."/>
            <person name="Vanavichit A."/>
            <person name="de Mattos Luiz.A.T."/>
            <person name="Zimmer P.D."/>
            <person name="Malone G."/>
            <person name="Dellagostin O."/>
            <person name="de Oliveira A.C."/>
            <person name="Bevan M."/>
            <person name="Bancroft I."/>
            <person name="Minx P."/>
            <person name="Cordum H."/>
            <person name="Wilson R."/>
            <person name="Cheng Z."/>
            <person name="Jin W."/>
            <person name="Jiang J."/>
            <person name="Leong S.A."/>
            <person name="Iwama H."/>
            <person name="Gojobori T."/>
            <person name="Itoh T."/>
            <person name="Niimura Y."/>
            <person name="Fujii Y."/>
            <person name="Habara T."/>
            <person name="Sakai H."/>
            <person name="Sato Y."/>
            <person name="Wilson G."/>
            <person name="Kumar K."/>
            <person name="McCouch S."/>
            <person name="Juretic N."/>
            <person name="Hoen D."/>
            <person name="Wright S."/>
            <person name="Bruskiewich R."/>
            <person name="Bureau T."/>
            <person name="Miyao A."/>
            <person name="Hirochika H."/>
            <person name="Nishikawa T."/>
            <person name="Kadowaki K."/>
            <person name="Sugiura M."/>
            <person name="Burr B."/>
            <person name="Sasaki T."/>
        </authorList>
    </citation>
    <scope>NUCLEOTIDE SEQUENCE [LARGE SCALE GENOMIC DNA]</scope>
    <source>
        <strain evidence="3">cv. Nipponbare</strain>
    </source>
</reference>
<sequence>MELDLANGVIELKLFVLLMASSLSPLHPAPLLPQCCASPGPTFPSRFRSSEQIDPIIGNKARFVASGRNGRHCHHHVKLFAAWARGCQCGLRGAPLCLPSVSRTSMEACDEEDGG</sequence>
<name>Q6Z1J3_ORYSJ</name>
<reference evidence="1" key="1">
    <citation type="submission" date="2001-12" db="EMBL/GenBank/DDBJ databases">
        <title>Oryza sativa nipponbare(GA3) genomic DNA, chromosome 8, PAC clone:P0556A11.</title>
        <authorList>
            <person name="Sasaki T."/>
            <person name="Matsumoto T."/>
            <person name="Yamamoto K."/>
        </authorList>
    </citation>
    <scope>NUCLEOTIDE SEQUENCE</scope>
</reference>